<dbReference type="EnsemblMetazoa" id="XM_019996403.1">
    <property type="protein sequence ID" value="XP_019851962.1"/>
    <property type="gene ID" value="LOC109581915"/>
</dbReference>
<evidence type="ECO:0000256" key="5">
    <source>
        <dbReference type="ARBA" id="ARBA00023180"/>
    </source>
</evidence>
<feature type="signal peptide" evidence="6">
    <location>
        <begin position="1"/>
        <end position="17"/>
    </location>
</feature>
<dbReference type="Pfam" id="PF00884">
    <property type="entry name" value="Sulfatase"/>
    <property type="match status" value="1"/>
</dbReference>
<dbReference type="PANTHER" id="PTHR10342">
    <property type="entry name" value="ARYLSULFATASE"/>
    <property type="match status" value="1"/>
</dbReference>
<protein>
    <recommendedName>
        <fullName evidence="7">Sulfatase N-terminal domain-containing protein</fullName>
    </recommendedName>
</protein>
<reference evidence="9" key="1">
    <citation type="journal article" date="2010" name="Nature">
        <title>The Amphimedon queenslandica genome and the evolution of animal complexity.</title>
        <authorList>
            <person name="Srivastava M."/>
            <person name="Simakov O."/>
            <person name="Chapman J."/>
            <person name="Fahey B."/>
            <person name="Gauthier M.E."/>
            <person name="Mitros T."/>
            <person name="Richards G.S."/>
            <person name="Conaco C."/>
            <person name="Dacre M."/>
            <person name="Hellsten U."/>
            <person name="Larroux C."/>
            <person name="Putnam N.H."/>
            <person name="Stanke M."/>
            <person name="Adamska M."/>
            <person name="Darling A."/>
            <person name="Degnan S.M."/>
            <person name="Oakley T.H."/>
            <person name="Plachetzki D.C."/>
            <person name="Zhai Y."/>
            <person name="Adamski M."/>
            <person name="Calcino A."/>
            <person name="Cummins S.F."/>
            <person name="Goodstein D.M."/>
            <person name="Harris C."/>
            <person name="Jackson D.J."/>
            <person name="Leys S.P."/>
            <person name="Shu S."/>
            <person name="Woodcroft B.J."/>
            <person name="Vervoort M."/>
            <person name="Kosik K.S."/>
            <person name="Manning G."/>
            <person name="Degnan B.M."/>
            <person name="Rokhsar D.S."/>
        </authorList>
    </citation>
    <scope>NUCLEOTIDE SEQUENCE [LARGE SCALE GENOMIC DNA]</scope>
</reference>
<evidence type="ECO:0000313" key="8">
    <source>
        <dbReference type="EnsemblMetazoa" id="Aqu2.1.43359_001"/>
    </source>
</evidence>
<dbReference type="OMA" id="DHTHYML"/>
<dbReference type="EnsemblMetazoa" id="Aqu2.1.43359_001">
    <property type="protein sequence ID" value="Aqu2.1.43359_001"/>
    <property type="gene ID" value="Aqu2.1.43359"/>
</dbReference>
<gene>
    <name evidence="8" type="primary">109581915</name>
</gene>
<proteinExistence type="inferred from homology"/>
<evidence type="ECO:0000259" key="7">
    <source>
        <dbReference type="Pfam" id="PF00884"/>
    </source>
</evidence>
<name>A0A1X7VU09_AMPQE</name>
<dbReference type="PANTHER" id="PTHR10342:SF274">
    <property type="entry name" value="ARYLSULFATASE B"/>
    <property type="match status" value="1"/>
</dbReference>
<sequence length="239" mass="26291">MLAVLAVGLFLLGLASGGSPNANLPHIVMMLVDDWGWANVGYHRNPPTREVVTPNIDGLVKQGLELNQHYVYQVCSPSRSSLISGRLPIHVNDLNVDPDHYNPDDLVSGYAGIPRNMTGIAEKMRGAGYATHQVGKWDAGMATPDHTPKGRGFDTSFGYFHHANDYYNETIGVCNRTPIVDLWDTDKPAHGINGTGPDNYEEGLFKERLLNIVSKHDPSTPLFLYYAPHIVHKPLQVPG</sequence>
<evidence type="ECO:0000256" key="6">
    <source>
        <dbReference type="SAM" id="SignalP"/>
    </source>
</evidence>
<feature type="chain" id="PRO_5010856221" description="Sulfatase N-terminal domain-containing protein" evidence="6">
    <location>
        <begin position="18"/>
        <end position="239"/>
    </location>
</feature>
<accession>A0A1X7VU09</accession>
<dbReference type="GO" id="GO:0046872">
    <property type="term" value="F:metal ion binding"/>
    <property type="evidence" value="ECO:0007669"/>
    <property type="project" value="UniProtKB-KW"/>
</dbReference>
<keyword evidence="9" id="KW-1185">Reference proteome</keyword>
<evidence type="ECO:0000256" key="4">
    <source>
        <dbReference type="ARBA" id="ARBA00022837"/>
    </source>
</evidence>
<evidence type="ECO:0000256" key="3">
    <source>
        <dbReference type="ARBA" id="ARBA00022723"/>
    </source>
</evidence>
<evidence type="ECO:0000256" key="1">
    <source>
        <dbReference type="ARBA" id="ARBA00001913"/>
    </source>
</evidence>
<dbReference type="KEGG" id="aqu:109581915"/>
<dbReference type="GO" id="GO:0008484">
    <property type="term" value="F:sulfuric ester hydrolase activity"/>
    <property type="evidence" value="ECO:0007669"/>
    <property type="project" value="InterPro"/>
</dbReference>
<feature type="domain" description="Sulfatase N-terminal" evidence="7">
    <location>
        <begin position="25"/>
        <end position="237"/>
    </location>
</feature>
<dbReference type="InterPro" id="IPR017850">
    <property type="entry name" value="Alkaline_phosphatase_core_sf"/>
</dbReference>
<keyword evidence="6" id="KW-0732">Signal</keyword>
<dbReference type="eggNOG" id="KOG3867">
    <property type="taxonomic scope" value="Eukaryota"/>
</dbReference>
<keyword evidence="4" id="KW-0106">Calcium</keyword>
<reference evidence="8" key="2">
    <citation type="submission" date="2017-05" db="UniProtKB">
        <authorList>
            <consortium name="EnsemblMetazoa"/>
        </authorList>
    </citation>
    <scope>IDENTIFICATION</scope>
</reference>
<keyword evidence="3" id="KW-0479">Metal-binding</keyword>
<dbReference type="Proteomes" id="UP000007879">
    <property type="component" value="Unassembled WGS sequence"/>
</dbReference>
<comment type="similarity">
    <text evidence="2">Belongs to the sulfatase family.</text>
</comment>
<dbReference type="AlphaFoldDB" id="A0A1X7VU09"/>
<dbReference type="InterPro" id="IPR047115">
    <property type="entry name" value="ARSB"/>
</dbReference>
<dbReference type="STRING" id="400682.A0A1X7VU09"/>
<evidence type="ECO:0000256" key="2">
    <source>
        <dbReference type="ARBA" id="ARBA00008779"/>
    </source>
</evidence>
<dbReference type="Gene3D" id="3.40.720.10">
    <property type="entry name" value="Alkaline Phosphatase, subunit A"/>
    <property type="match status" value="1"/>
</dbReference>
<organism evidence="8">
    <name type="scientific">Amphimedon queenslandica</name>
    <name type="common">Sponge</name>
    <dbReference type="NCBI Taxonomy" id="400682"/>
    <lineage>
        <taxon>Eukaryota</taxon>
        <taxon>Metazoa</taxon>
        <taxon>Porifera</taxon>
        <taxon>Demospongiae</taxon>
        <taxon>Heteroscleromorpha</taxon>
        <taxon>Haplosclerida</taxon>
        <taxon>Niphatidae</taxon>
        <taxon>Amphimedon</taxon>
    </lineage>
</organism>
<dbReference type="InterPro" id="IPR000917">
    <property type="entry name" value="Sulfatase_N"/>
</dbReference>
<dbReference type="SUPFAM" id="SSF53649">
    <property type="entry name" value="Alkaline phosphatase-like"/>
    <property type="match status" value="1"/>
</dbReference>
<keyword evidence="5" id="KW-0325">Glycoprotein</keyword>
<comment type="cofactor">
    <cofactor evidence="1">
        <name>Ca(2+)</name>
        <dbReference type="ChEBI" id="CHEBI:29108"/>
    </cofactor>
</comment>
<evidence type="ECO:0000313" key="9">
    <source>
        <dbReference type="Proteomes" id="UP000007879"/>
    </source>
</evidence>
<dbReference type="OrthoDB" id="103349at2759"/>
<dbReference type="InParanoid" id="A0A1X7VU09"/>